<dbReference type="Proteomes" id="UP000746535">
    <property type="component" value="Unassembled WGS sequence"/>
</dbReference>
<organism evidence="2 3">
    <name type="scientific">Pseudomonas quercus</name>
    <dbReference type="NCBI Taxonomy" id="2722792"/>
    <lineage>
        <taxon>Bacteria</taxon>
        <taxon>Pseudomonadati</taxon>
        <taxon>Pseudomonadota</taxon>
        <taxon>Gammaproteobacteria</taxon>
        <taxon>Pseudomonadales</taxon>
        <taxon>Pseudomonadaceae</taxon>
        <taxon>Pseudomonas</taxon>
    </lineage>
</organism>
<accession>A0ABX0YG04</accession>
<dbReference type="InterPro" id="IPR025489">
    <property type="entry name" value="DUF4381"/>
</dbReference>
<keyword evidence="1" id="KW-0472">Membrane</keyword>
<protein>
    <submittedName>
        <fullName evidence="2">DUF4381 domain-containing protein</fullName>
    </submittedName>
</protein>
<dbReference type="RefSeq" id="WP_168083692.1">
    <property type="nucleotide sequence ID" value="NZ_JAAVJI010000004.1"/>
</dbReference>
<feature type="transmembrane region" description="Helical" evidence="1">
    <location>
        <begin position="24"/>
        <end position="43"/>
    </location>
</feature>
<name>A0ABX0YG04_9PSED</name>
<keyword evidence="1" id="KW-1133">Transmembrane helix</keyword>
<reference evidence="2 3" key="1">
    <citation type="submission" date="2020-03" db="EMBL/GenBank/DDBJ databases">
        <authorList>
            <person name="Wang L."/>
            <person name="He N."/>
            <person name="Li Y."/>
            <person name="Fang Y."/>
            <person name="Zhang F."/>
        </authorList>
    </citation>
    <scope>NUCLEOTIDE SEQUENCE [LARGE SCALE GENOMIC DNA]</scope>
    <source>
        <strain evidence="3">hsmgli-8</strain>
    </source>
</reference>
<evidence type="ECO:0000313" key="3">
    <source>
        <dbReference type="Proteomes" id="UP000746535"/>
    </source>
</evidence>
<proteinExistence type="predicted"/>
<sequence length="169" mass="18757">MNPLSRLHPLIEPSPIGAWPLAPGWWLLALLLLVMAGAVWRWCRTPAAAPLETEVPAPAADNSVDPVRAEALAELAQMPRPYDGAPAGAWLQQLNALLKRLCRNHYPGANSHTLNGRKWLAFLDNRCPAAGLTRWMILVEGVYRPECKLDDKAINGLYQSVDTWIRKHA</sequence>
<gene>
    <name evidence="2" type="ORF">HBH25_09605</name>
</gene>
<evidence type="ECO:0000313" key="2">
    <source>
        <dbReference type="EMBL" id="NJP01121.1"/>
    </source>
</evidence>
<comment type="caution">
    <text evidence="2">The sequence shown here is derived from an EMBL/GenBank/DDBJ whole genome shotgun (WGS) entry which is preliminary data.</text>
</comment>
<evidence type="ECO:0000256" key="1">
    <source>
        <dbReference type="SAM" id="Phobius"/>
    </source>
</evidence>
<dbReference type="EMBL" id="JAAVJI010000004">
    <property type="protein sequence ID" value="NJP01121.1"/>
    <property type="molecule type" value="Genomic_DNA"/>
</dbReference>
<keyword evidence="1" id="KW-0812">Transmembrane</keyword>
<keyword evidence="3" id="KW-1185">Reference proteome</keyword>
<dbReference type="Pfam" id="PF14316">
    <property type="entry name" value="DUF4381"/>
    <property type="match status" value="1"/>
</dbReference>